<keyword evidence="6" id="KW-1185">Reference proteome</keyword>
<organism evidence="5 6">
    <name type="scientific">Acer yangbiense</name>
    <dbReference type="NCBI Taxonomy" id="1000413"/>
    <lineage>
        <taxon>Eukaryota</taxon>
        <taxon>Viridiplantae</taxon>
        <taxon>Streptophyta</taxon>
        <taxon>Embryophyta</taxon>
        <taxon>Tracheophyta</taxon>
        <taxon>Spermatophyta</taxon>
        <taxon>Magnoliopsida</taxon>
        <taxon>eudicotyledons</taxon>
        <taxon>Gunneridae</taxon>
        <taxon>Pentapetalae</taxon>
        <taxon>rosids</taxon>
        <taxon>malvids</taxon>
        <taxon>Sapindales</taxon>
        <taxon>Sapindaceae</taxon>
        <taxon>Hippocastanoideae</taxon>
        <taxon>Acereae</taxon>
        <taxon>Acer</taxon>
    </lineage>
</organism>
<dbReference type="Pfam" id="PF01657">
    <property type="entry name" value="Stress-antifung"/>
    <property type="match status" value="1"/>
</dbReference>
<dbReference type="InterPro" id="IPR002902">
    <property type="entry name" value="GNK2"/>
</dbReference>
<keyword evidence="2" id="KW-0677">Repeat</keyword>
<evidence type="ECO:0000256" key="1">
    <source>
        <dbReference type="ARBA" id="ARBA00022729"/>
    </source>
</evidence>
<dbReference type="AlphaFoldDB" id="A0A5C7GSU8"/>
<evidence type="ECO:0000313" key="5">
    <source>
        <dbReference type="EMBL" id="TXG47196.1"/>
    </source>
</evidence>
<dbReference type="CDD" id="cd23509">
    <property type="entry name" value="Gnk2-like"/>
    <property type="match status" value="1"/>
</dbReference>
<dbReference type="OrthoDB" id="1646025at2759"/>
<dbReference type="Proteomes" id="UP000323000">
    <property type="component" value="Chromosome 13"/>
</dbReference>
<dbReference type="EMBL" id="VAHF01000013">
    <property type="protein sequence ID" value="TXG47196.1"/>
    <property type="molecule type" value="Genomic_DNA"/>
</dbReference>
<evidence type="ECO:0000256" key="2">
    <source>
        <dbReference type="ARBA" id="ARBA00022737"/>
    </source>
</evidence>
<evidence type="ECO:0000259" key="4">
    <source>
        <dbReference type="PROSITE" id="PS51473"/>
    </source>
</evidence>
<evidence type="ECO:0000313" key="6">
    <source>
        <dbReference type="Proteomes" id="UP000323000"/>
    </source>
</evidence>
<name>A0A5C7GSU8_9ROSI</name>
<comment type="caution">
    <text evidence="5">The sequence shown here is derived from an EMBL/GenBank/DDBJ whole genome shotgun (WGS) entry which is preliminary data.</text>
</comment>
<feature type="region of interest" description="Disordered" evidence="3">
    <location>
        <begin position="115"/>
        <end position="136"/>
    </location>
</feature>
<gene>
    <name evidence="5" type="ORF">EZV62_026490</name>
</gene>
<dbReference type="Gene3D" id="3.30.430.20">
    <property type="entry name" value="Gnk2 domain, C-X8-C-X2-C motif"/>
    <property type="match status" value="1"/>
</dbReference>
<keyword evidence="1" id="KW-0732">Signal</keyword>
<dbReference type="PROSITE" id="PS51473">
    <property type="entry name" value="GNK2"/>
    <property type="match status" value="1"/>
</dbReference>
<dbReference type="InterPro" id="IPR038408">
    <property type="entry name" value="GNK2_sf"/>
</dbReference>
<reference evidence="6" key="1">
    <citation type="journal article" date="2019" name="Gigascience">
        <title>De novo genome assembly of the endangered Acer yangbiense, a plant species with extremely small populations endemic to Yunnan Province, China.</title>
        <authorList>
            <person name="Yang J."/>
            <person name="Wariss H.M."/>
            <person name="Tao L."/>
            <person name="Zhang R."/>
            <person name="Yun Q."/>
            <person name="Hollingsworth P."/>
            <person name="Dao Z."/>
            <person name="Luo G."/>
            <person name="Guo H."/>
            <person name="Ma Y."/>
            <person name="Sun W."/>
        </authorList>
    </citation>
    <scope>NUCLEOTIDE SEQUENCE [LARGE SCALE GENOMIC DNA]</scope>
    <source>
        <strain evidence="6">cv. Malutang</strain>
    </source>
</reference>
<accession>A0A5C7GSU8</accession>
<sequence>MNACYATVTPTSLEWLRHILGCSCGMLGILVHLTRNSLIDSAPNTDSMFGTKENDGSQPGFAMLQCTRDINSSSCRSCLDTLTENMEKCCQKKRGWCLLSPSCFIRYEEPPFCQQPPAPPPPHVPAAPQPTPIDEG</sequence>
<proteinExistence type="predicted"/>
<dbReference type="PANTHER" id="PTHR32099:SF31">
    <property type="entry name" value="PROTEIN KINASE DOMAIN-CONTAINING PROTEIN"/>
    <property type="match status" value="1"/>
</dbReference>
<dbReference type="PANTHER" id="PTHR32099">
    <property type="entry name" value="CYSTEINE-RICH REPEAT SECRETORY PROTEIN"/>
    <property type="match status" value="1"/>
</dbReference>
<feature type="domain" description="Gnk2-homologous" evidence="4">
    <location>
        <begin position="8"/>
        <end position="112"/>
    </location>
</feature>
<protein>
    <recommendedName>
        <fullName evidence="4">Gnk2-homologous domain-containing protein</fullName>
    </recommendedName>
</protein>
<evidence type="ECO:0000256" key="3">
    <source>
        <dbReference type="SAM" id="MobiDB-lite"/>
    </source>
</evidence>